<name>A0A972NUE8_9BURK</name>
<comment type="caution">
    <text evidence="1">The sequence shown here is derived from an EMBL/GenBank/DDBJ whole genome shotgun (WGS) entry which is preliminary data.</text>
</comment>
<dbReference type="RefSeq" id="WP_172171550.1">
    <property type="nucleotide sequence ID" value="NZ_WOEZ01000180.1"/>
</dbReference>
<protein>
    <submittedName>
        <fullName evidence="1">Uncharacterized protein</fullName>
    </submittedName>
</protein>
<dbReference type="EMBL" id="WOEZ01000180">
    <property type="protein sequence ID" value="NPT58779.1"/>
    <property type="molecule type" value="Genomic_DNA"/>
</dbReference>
<dbReference type="Proteomes" id="UP000655523">
    <property type="component" value="Unassembled WGS sequence"/>
</dbReference>
<proteinExistence type="predicted"/>
<evidence type="ECO:0000313" key="1">
    <source>
        <dbReference type="EMBL" id="NPT58779.1"/>
    </source>
</evidence>
<evidence type="ECO:0000313" key="2">
    <source>
        <dbReference type="Proteomes" id="UP000655523"/>
    </source>
</evidence>
<gene>
    <name evidence="1" type="ORF">GNZ13_30535</name>
</gene>
<organism evidence="1 2">
    <name type="scientific">Paraburkholderia elongata</name>
    <dbReference type="NCBI Taxonomy" id="2675747"/>
    <lineage>
        <taxon>Bacteria</taxon>
        <taxon>Pseudomonadati</taxon>
        <taxon>Pseudomonadota</taxon>
        <taxon>Betaproteobacteria</taxon>
        <taxon>Burkholderiales</taxon>
        <taxon>Burkholderiaceae</taxon>
        <taxon>Paraburkholderia</taxon>
    </lineage>
</organism>
<keyword evidence="2" id="KW-1185">Reference proteome</keyword>
<sequence length="259" mass="28778">MEETIRAAAEAGGSTRSVAGPLKQRCIEARSTATLRKDRLAAKGLCRPTEVVQGSSKQSVASVDALTFELRRADTTLQMPRTIRDKNWSWREIAEFLRERGVETDHTKLLRFMAKHEARWDVPDSGRYYNALRSLIQEGQLSKARWAMLSHLYDAHNRTATYSELALAAARTGVEVSKEHPHKYANLEFGSLGKLLGRTLGMEFLPSGKRDDPFYSSSIGVPSSITPPGAEFELVMHHELAKALDRLVGEGLADGINNQ</sequence>
<accession>A0A972NUE8</accession>
<dbReference type="AlphaFoldDB" id="A0A972NUE8"/>
<reference evidence="1 2" key="1">
    <citation type="submission" date="2019-11" db="EMBL/GenBank/DDBJ databases">
        <title>Metabolism of dissolved organic matter in forest soils.</title>
        <authorList>
            <person name="Cyle K.T."/>
            <person name="Wilhelm R.C."/>
            <person name="Martinez C.E."/>
        </authorList>
    </citation>
    <scope>NUCLEOTIDE SEQUENCE [LARGE SCALE GENOMIC DNA]</scope>
    <source>
        <strain evidence="1 2">5N</strain>
    </source>
</reference>